<proteinExistence type="predicted"/>
<name>A0A1M5IER9_9FLAO</name>
<dbReference type="SUPFAM" id="SSF82171">
    <property type="entry name" value="DPP6 N-terminal domain-like"/>
    <property type="match status" value="1"/>
</dbReference>
<reference evidence="4" key="1">
    <citation type="submission" date="2016-11" db="EMBL/GenBank/DDBJ databases">
        <authorList>
            <person name="Varghese N."/>
            <person name="Submissions S."/>
        </authorList>
    </citation>
    <scope>NUCLEOTIDE SEQUENCE [LARGE SCALE GENOMIC DNA]</scope>
    <source>
        <strain evidence="4">DSM 19741</strain>
    </source>
</reference>
<dbReference type="PANTHER" id="PTHR42776">
    <property type="entry name" value="SERINE PEPTIDASE S9 FAMILY MEMBER"/>
    <property type="match status" value="1"/>
</dbReference>
<keyword evidence="1" id="KW-0378">Hydrolase</keyword>
<keyword evidence="3" id="KW-0645">Protease</keyword>
<feature type="domain" description="Peptidase S9 prolyl oligopeptidase catalytic" evidence="2">
    <location>
        <begin position="692"/>
        <end position="860"/>
    </location>
</feature>
<gene>
    <name evidence="3" type="ORF">SAMN05444396_10710</name>
</gene>
<dbReference type="InterPro" id="IPR001375">
    <property type="entry name" value="Peptidase_S9_cat"/>
</dbReference>
<dbReference type="EMBL" id="FQWE01000007">
    <property type="protein sequence ID" value="SHG26848.1"/>
    <property type="molecule type" value="Genomic_DNA"/>
</dbReference>
<evidence type="ECO:0000259" key="2">
    <source>
        <dbReference type="Pfam" id="PF00326"/>
    </source>
</evidence>
<dbReference type="STRING" id="271157.SAMN05444396_10710"/>
<dbReference type="GO" id="GO:0006508">
    <property type="term" value="P:proteolysis"/>
    <property type="evidence" value="ECO:0007669"/>
    <property type="project" value="InterPro"/>
</dbReference>
<protein>
    <submittedName>
        <fullName evidence="3">Dipeptidyl aminopeptidase/acylaminoacyl peptidase</fullName>
    </submittedName>
</protein>
<accession>A0A1M5IER9</accession>
<dbReference type="InterPro" id="IPR029058">
    <property type="entry name" value="AB_hydrolase_fold"/>
</dbReference>
<evidence type="ECO:0000256" key="1">
    <source>
        <dbReference type="ARBA" id="ARBA00022801"/>
    </source>
</evidence>
<dbReference type="SUPFAM" id="SSF53474">
    <property type="entry name" value="alpha/beta-Hydrolases"/>
    <property type="match status" value="1"/>
</dbReference>
<dbReference type="GO" id="GO:0004177">
    <property type="term" value="F:aminopeptidase activity"/>
    <property type="evidence" value="ECO:0007669"/>
    <property type="project" value="UniProtKB-KW"/>
</dbReference>
<dbReference type="OrthoDB" id="9812921at2"/>
<dbReference type="RefSeq" id="WP_084673531.1">
    <property type="nucleotide sequence ID" value="NZ_FQWE01000007.1"/>
</dbReference>
<dbReference type="PANTHER" id="PTHR42776:SF4">
    <property type="entry name" value="ACYLAMINO-ACID-RELEASING ENZYME"/>
    <property type="match status" value="1"/>
</dbReference>
<dbReference type="GO" id="GO:0004252">
    <property type="term" value="F:serine-type endopeptidase activity"/>
    <property type="evidence" value="ECO:0007669"/>
    <property type="project" value="TreeGrafter"/>
</dbReference>
<keyword evidence="4" id="KW-1185">Reference proteome</keyword>
<keyword evidence="3" id="KW-0031">Aminopeptidase</keyword>
<dbReference type="Gene3D" id="3.40.50.1820">
    <property type="entry name" value="alpha/beta hydrolase"/>
    <property type="match status" value="1"/>
</dbReference>
<dbReference type="AlphaFoldDB" id="A0A1M5IER9"/>
<sequence>MKSKTKIAPILLILIMSLGMMMKTAAQVKRKLQPADYNLWSTIYPGTVSHDGKWVSYTLNYGDKKDTLFLKNAITNYTYLFSAGANGTISKDGKWFGCNVADTLKILNLETGKQQSFPKISKYLFAAHGRYVIGVQNTDEKQLLWIKDLKSDQSYTVQNVNEFKLSPDSGLLAVVSEINNSTAVKIYSLQNSLQEQKIIASSENTYMGIAWDETGKGFAFFEEISNNENSLKEHKIYYCTGFGKKIILKTPPPQYLDSLTQRSYIPLSRLFISSANEKVFFDIKNREQYNEHLAGESDVQIWNTDDAKVPPSRQPSSEEVSCSVWHINSGEIKKVEDAHFTNAVPTGYQNNALVFRMDEYLPRHKYGGEYIDVYIKNLLTGKVELVVKKQLLDMAVTTVSPTGKFVCYFKNNNWWTYNIASKRHTCLTESLNIPFYDTEYDESGIPPAYGNPGWSKSDEYLIIYDKFDIWLLSPDGITTKKITEGRKQNVTYRIAEEGSLYNYQADTFFFLTKSFNLDDGLLLHSVNNESLDEGLSLWTNRNLRSLVEKNKKIIFIEKSKDNKNYLFREESFDTPPALVLINRSGQEKVIIETNDQQKNFYWGKSELIRYSTPEGKELKGALFYPANYQSGLKYPMIVHIYSRRAQELHEYVEPSFQSGNGLNIANFTAEGYFVLLPDIAYTVNDPGDSALKCVKAAVEKVIESGTVDREKIGLMGHSFGGYETAYIITQTDMFKAAVAGAPVTDIVSAYLMLDGNGQSNIWRYEDQQFRIKSPFYTREFLKNSPILQVEKISTPVLLWTGEEDHMVNPTNSTKLQIALWRLGKKSRLLVYPNEDHVLTNPENKKNLYFEIKRWFDLHLKNL</sequence>
<organism evidence="3 4">
    <name type="scientific">Flavobacterium segetis</name>
    <dbReference type="NCBI Taxonomy" id="271157"/>
    <lineage>
        <taxon>Bacteria</taxon>
        <taxon>Pseudomonadati</taxon>
        <taxon>Bacteroidota</taxon>
        <taxon>Flavobacteriia</taxon>
        <taxon>Flavobacteriales</taxon>
        <taxon>Flavobacteriaceae</taxon>
        <taxon>Flavobacterium</taxon>
    </lineage>
</organism>
<evidence type="ECO:0000313" key="4">
    <source>
        <dbReference type="Proteomes" id="UP000184036"/>
    </source>
</evidence>
<dbReference type="Proteomes" id="UP000184036">
    <property type="component" value="Unassembled WGS sequence"/>
</dbReference>
<dbReference type="Pfam" id="PF00326">
    <property type="entry name" value="Peptidase_S9"/>
    <property type="match status" value="1"/>
</dbReference>
<evidence type="ECO:0000313" key="3">
    <source>
        <dbReference type="EMBL" id="SHG26848.1"/>
    </source>
</evidence>